<feature type="region of interest" description="Disordered" evidence="1">
    <location>
        <begin position="114"/>
        <end position="181"/>
    </location>
</feature>
<evidence type="ECO:0000313" key="2">
    <source>
        <dbReference type="EMBL" id="TNV86951.1"/>
    </source>
</evidence>
<dbReference type="Proteomes" id="UP000785679">
    <property type="component" value="Unassembled WGS sequence"/>
</dbReference>
<dbReference type="EMBL" id="RRYP01000721">
    <property type="protein sequence ID" value="TNV86951.1"/>
    <property type="molecule type" value="Genomic_DNA"/>
</dbReference>
<comment type="caution">
    <text evidence="2">The sequence shown here is derived from an EMBL/GenBank/DDBJ whole genome shotgun (WGS) entry which is preliminary data.</text>
</comment>
<feature type="compositionally biased region" description="Basic and acidic residues" evidence="1">
    <location>
        <begin position="119"/>
        <end position="129"/>
    </location>
</feature>
<dbReference type="AlphaFoldDB" id="A0A8J8P7I0"/>
<reference evidence="2" key="1">
    <citation type="submission" date="2019-06" db="EMBL/GenBank/DDBJ databases">
        <authorList>
            <person name="Zheng W."/>
        </authorList>
    </citation>
    <scope>NUCLEOTIDE SEQUENCE</scope>
    <source>
        <strain evidence="2">QDHG01</strain>
    </source>
</reference>
<evidence type="ECO:0000313" key="3">
    <source>
        <dbReference type="Proteomes" id="UP000785679"/>
    </source>
</evidence>
<feature type="compositionally biased region" description="Basic residues" evidence="1">
    <location>
        <begin position="172"/>
        <end position="181"/>
    </location>
</feature>
<feature type="compositionally biased region" description="Basic and acidic residues" evidence="1">
    <location>
        <begin position="44"/>
        <end position="59"/>
    </location>
</feature>
<feature type="compositionally biased region" description="Polar residues" evidence="1">
    <location>
        <begin position="143"/>
        <end position="162"/>
    </location>
</feature>
<protein>
    <submittedName>
        <fullName evidence="2">Uncharacterized protein</fullName>
    </submittedName>
</protein>
<accession>A0A8J8P7I0</accession>
<organism evidence="2 3">
    <name type="scientific">Halteria grandinella</name>
    <dbReference type="NCBI Taxonomy" id="5974"/>
    <lineage>
        <taxon>Eukaryota</taxon>
        <taxon>Sar</taxon>
        <taxon>Alveolata</taxon>
        <taxon>Ciliophora</taxon>
        <taxon>Intramacronucleata</taxon>
        <taxon>Spirotrichea</taxon>
        <taxon>Stichotrichia</taxon>
        <taxon>Sporadotrichida</taxon>
        <taxon>Halteriidae</taxon>
        <taxon>Halteria</taxon>
    </lineage>
</organism>
<evidence type="ECO:0000256" key="1">
    <source>
        <dbReference type="SAM" id="MobiDB-lite"/>
    </source>
</evidence>
<keyword evidence="3" id="KW-1185">Reference proteome</keyword>
<name>A0A8J8P7I0_HALGN</name>
<sequence>MDLIYDYIEMTLRRDLSQAERYRINLDDFYTLWQTAYDEKKQEDQQLFKQRENRSERSTTLDNYSSRISDYNMKKKNSTGVGGLCICSQRRDKSEIFASFDDMDAVVKERKALRPPKLASDESKEEVDITQRSAKTTLERGLTPSSDSEEQQINKNNESSKSTRSEAVVLHVQRKKSSIPL</sequence>
<feature type="region of interest" description="Disordered" evidence="1">
    <location>
        <begin position="44"/>
        <end position="63"/>
    </location>
</feature>
<proteinExistence type="predicted"/>
<gene>
    <name evidence="2" type="ORF">FGO68_gene2526</name>
</gene>